<keyword evidence="2" id="KW-0812">Transmembrane</keyword>
<feature type="transmembrane region" description="Helical" evidence="2">
    <location>
        <begin position="68"/>
        <end position="88"/>
    </location>
</feature>
<dbReference type="Proteomes" id="UP000315724">
    <property type="component" value="Chromosome"/>
</dbReference>
<dbReference type="AlphaFoldDB" id="A0A517QMM1"/>
<feature type="transmembrane region" description="Helical" evidence="2">
    <location>
        <begin position="21"/>
        <end position="42"/>
    </location>
</feature>
<gene>
    <name evidence="3" type="ORF">Mal48_21380</name>
</gene>
<dbReference type="OrthoDB" id="289300at2"/>
<feature type="region of interest" description="Disordered" evidence="1">
    <location>
        <begin position="110"/>
        <end position="136"/>
    </location>
</feature>
<reference evidence="3 4" key="1">
    <citation type="submission" date="2019-02" db="EMBL/GenBank/DDBJ databases">
        <title>Deep-cultivation of Planctomycetes and their phenomic and genomic characterization uncovers novel biology.</title>
        <authorList>
            <person name="Wiegand S."/>
            <person name="Jogler M."/>
            <person name="Boedeker C."/>
            <person name="Pinto D."/>
            <person name="Vollmers J."/>
            <person name="Rivas-Marin E."/>
            <person name="Kohn T."/>
            <person name="Peeters S.H."/>
            <person name="Heuer A."/>
            <person name="Rast P."/>
            <person name="Oberbeckmann S."/>
            <person name="Bunk B."/>
            <person name="Jeske O."/>
            <person name="Meyerdierks A."/>
            <person name="Storesund J.E."/>
            <person name="Kallscheuer N."/>
            <person name="Luecker S."/>
            <person name="Lage O.M."/>
            <person name="Pohl T."/>
            <person name="Merkel B.J."/>
            <person name="Hornburger P."/>
            <person name="Mueller R.-W."/>
            <person name="Bruemmer F."/>
            <person name="Labrenz M."/>
            <person name="Spormann A.M."/>
            <person name="Op den Camp H."/>
            <person name="Overmann J."/>
            <person name="Amann R."/>
            <person name="Jetten M.S.M."/>
            <person name="Mascher T."/>
            <person name="Medema M.H."/>
            <person name="Devos D.P."/>
            <person name="Kaster A.-K."/>
            <person name="Ovreas L."/>
            <person name="Rohde M."/>
            <person name="Galperin M.Y."/>
            <person name="Jogler C."/>
        </authorList>
    </citation>
    <scope>NUCLEOTIDE SEQUENCE [LARGE SCALE GENOMIC DNA]</scope>
    <source>
        <strain evidence="3 4">Mal48</strain>
    </source>
</reference>
<keyword evidence="4" id="KW-1185">Reference proteome</keyword>
<evidence type="ECO:0000256" key="2">
    <source>
        <dbReference type="SAM" id="Phobius"/>
    </source>
</evidence>
<proteinExistence type="predicted"/>
<keyword evidence="2" id="KW-1133">Transmembrane helix</keyword>
<dbReference type="RefSeq" id="WP_145198503.1">
    <property type="nucleotide sequence ID" value="NZ_CP036267.1"/>
</dbReference>
<name>A0A517QMM1_9PLAN</name>
<dbReference type="EMBL" id="CP036267">
    <property type="protein sequence ID" value="QDT32890.1"/>
    <property type="molecule type" value="Genomic_DNA"/>
</dbReference>
<evidence type="ECO:0000256" key="1">
    <source>
        <dbReference type="SAM" id="MobiDB-lite"/>
    </source>
</evidence>
<evidence type="ECO:0000313" key="4">
    <source>
        <dbReference type="Proteomes" id="UP000315724"/>
    </source>
</evidence>
<sequence length="136" mass="14858">MTNTPHTPDSSSPPRNKGSRGVMIATVIMGIVILLPSMVGFVNKLMEFRNVAQGDADGVFALTPLANYTLASLGFFCLLIWATAHGMFHNIEGPKYTMLDREDDLDANEPNYVPKWAGGKTKKTKSQPSELSVKDD</sequence>
<evidence type="ECO:0000313" key="3">
    <source>
        <dbReference type="EMBL" id="QDT32890.1"/>
    </source>
</evidence>
<protein>
    <submittedName>
        <fullName evidence="3">Uncharacterized protein</fullName>
    </submittedName>
</protein>
<keyword evidence="2" id="KW-0472">Membrane</keyword>
<dbReference type="KEGG" id="tpol:Mal48_21380"/>
<organism evidence="3 4">
    <name type="scientific">Thalassoglobus polymorphus</name>
    <dbReference type="NCBI Taxonomy" id="2527994"/>
    <lineage>
        <taxon>Bacteria</taxon>
        <taxon>Pseudomonadati</taxon>
        <taxon>Planctomycetota</taxon>
        <taxon>Planctomycetia</taxon>
        <taxon>Planctomycetales</taxon>
        <taxon>Planctomycetaceae</taxon>
        <taxon>Thalassoglobus</taxon>
    </lineage>
</organism>
<accession>A0A517QMM1</accession>